<keyword evidence="3" id="KW-0067">ATP-binding</keyword>
<dbReference type="PANTHER" id="PTHR10803">
    <property type="entry name" value="ARSENICAL PUMP-DRIVING ATPASE ARSENITE-TRANSLOCATING ATPASE"/>
    <property type="match status" value="1"/>
</dbReference>
<comment type="caution">
    <text evidence="11">The sequence shown here is derived from an EMBL/GenBank/DDBJ whole genome shotgun (WGS) entry which is preliminary data.</text>
</comment>
<evidence type="ECO:0000313" key="12">
    <source>
        <dbReference type="Proteomes" id="UP000306509"/>
    </source>
</evidence>
<feature type="domain" description="ArsA/GET3 Anion-transporting ATPase-like" evidence="9">
    <location>
        <begin position="1"/>
        <end position="302"/>
    </location>
</feature>
<keyword evidence="11" id="KW-0378">Hydrolase</keyword>
<dbReference type="RefSeq" id="WP_044295498.1">
    <property type="nucleotide sequence ID" value="NZ_JBHTNY010000045.1"/>
</dbReference>
<dbReference type="FunFam" id="3.40.50.300:FF:001801">
    <property type="entry name" value="Putative arsenical pump-driving ATPase"/>
    <property type="match status" value="1"/>
</dbReference>
<evidence type="ECO:0000256" key="2">
    <source>
        <dbReference type="ARBA" id="ARBA00022741"/>
    </source>
</evidence>
<evidence type="ECO:0000256" key="7">
    <source>
        <dbReference type="ARBA" id="ARBA00059736"/>
    </source>
</evidence>
<dbReference type="SUPFAM" id="SSF52540">
    <property type="entry name" value="P-loop containing nucleoside triphosphate hydrolases"/>
    <property type="match status" value="1"/>
</dbReference>
<dbReference type="InterPro" id="IPR027417">
    <property type="entry name" value="P-loop_NTPase"/>
</dbReference>
<gene>
    <name evidence="11" type="primary">arsA_1</name>
    <name evidence="11" type="ORF">DSM106044_05703</name>
</gene>
<dbReference type="Pfam" id="PF17886">
    <property type="entry name" value="ArsA_HSP20"/>
    <property type="match status" value="1"/>
</dbReference>
<dbReference type="EMBL" id="QGQD01000120">
    <property type="protein sequence ID" value="TLC97502.1"/>
    <property type="molecule type" value="Genomic_DNA"/>
</dbReference>
<proteinExistence type="inferred from homology"/>
<evidence type="ECO:0000313" key="11">
    <source>
        <dbReference type="EMBL" id="TLC97502.1"/>
    </source>
</evidence>
<accession>A0A4U8Q0Y7</accession>
<dbReference type="InterPro" id="IPR008978">
    <property type="entry name" value="HSP20-like_chaperone"/>
</dbReference>
<evidence type="ECO:0000256" key="4">
    <source>
        <dbReference type="ARBA" id="ARBA00022849"/>
    </source>
</evidence>
<dbReference type="Gene3D" id="3.40.50.300">
    <property type="entry name" value="P-loop containing nucleotide triphosphate hydrolases"/>
    <property type="match status" value="1"/>
</dbReference>
<dbReference type="InterPro" id="IPR040612">
    <property type="entry name" value="ArsA_HSP20-like"/>
</dbReference>
<keyword evidence="12" id="KW-1185">Reference proteome</keyword>
<protein>
    <recommendedName>
        <fullName evidence="8">arsenite-transporting ATPase</fullName>
        <ecNumber evidence="8">7.3.2.7</ecNumber>
    </recommendedName>
</protein>
<evidence type="ECO:0000256" key="3">
    <source>
        <dbReference type="ARBA" id="ARBA00022840"/>
    </source>
</evidence>
<dbReference type="GO" id="GO:0016887">
    <property type="term" value="F:ATP hydrolysis activity"/>
    <property type="evidence" value="ECO:0007669"/>
    <property type="project" value="InterPro"/>
</dbReference>
<comment type="similarity">
    <text evidence="1">Belongs to the arsA ATPase family.</text>
</comment>
<comment type="catalytic activity">
    <reaction evidence="6">
        <text>arsenite(in) + ATP + H2O = arsenite(out) + ADP + phosphate + H(+)</text>
        <dbReference type="Rhea" id="RHEA:11348"/>
        <dbReference type="ChEBI" id="CHEBI:15377"/>
        <dbReference type="ChEBI" id="CHEBI:15378"/>
        <dbReference type="ChEBI" id="CHEBI:29242"/>
        <dbReference type="ChEBI" id="CHEBI:30616"/>
        <dbReference type="ChEBI" id="CHEBI:43474"/>
        <dbReference type="ChEBI" id="CHEBI:456216"/>
        <dbReference type="EC" id="7.3.2.7"/>
    </reaction>
</comment>
<evidence type="ECO:0000259" key="9">
    <source>
        <dbReference type="Pfam" id="PF02374"/>
    </source>
</evidence>
<dbReference type="GO" id="GO:0015446">
    <property type="term" value="F:ATPase-coupled arsenite transmembrane transporter activity"/>
    <property type="evidence" value="ECO:0007669"/>
    <property type="project" value="UniProtKB-EC"/>
</dbReference>
<dbReference type="Proteomes" id="UP000306509">
    <property type="component" value="Unassembled WGS sequence"/>
</dbReference>
<sequence>MRILLYTGKGGVGKTSIAAATACKIAESGKRVLIMSTDQAHSLGDSFDCKLSNDPVKITEHLFAMEIDAVAESERAWGNIKDYLKKLLTSRSGESIEAEELLVFPGFEELFSLFKILEIYEAQNYDVLIVDCAPTGETISLLKFPEMFGDLLGKIMPMKRKAIKVAGPLVEKTTKIPMPKETLFDEVEILCSKIEQLQDLMSDKDVLSLRIVTTPEKIVVKEAKRNFAYLHMYDYNVDAIIVNKVYPRSSLSGYFNQWIENQQNSLQDIRQSFFDIPVFEMEFLKHELRTAERLRTAADMVYGDTDPTAVLAVQNIFVLEKEQEKYYLKIAIPFVDKRELELEQKGEELALTIKNERRNLILPPKLRGYEVAGAKYEEDVLKIEFEHI</sequence>
<name>A0A4U8Q0Y7_9FIRM</name>
<dbReference type="Gene3D" id="2.60.40.790">
    <property type="match status" value="1"/>
</dbReference>
<dbReference type="NCBIfam" id="TIGR00345">
    <property type="entry name" value="GET3_arsA_TRC40"/>
    <property type="match status" value="1"/>
</dbReference>
<evidence type="ECO:0000256" key="5">
    <source>
        <dbReference type="ARBA" id="ARBA00022967"/>
    </source>
</evidence>
<dbReference type="STRING" id="180332.GCA_000797495_03223"/>
<dbReference type="PANTHER" id="PTHR10803:SF3">
    <property type="entry name" value="ATPASE GET3"/>
    <property type="match status" value="1"/>
</dbReference>
<evidence type="ECO:0000256" key="8">
    <source>
        <dbReference type="ARBA" id="ARBA00066752"/>
    </source>
</evidence>
<dbReference type="InterPro" id="IPR016300">
    <property type="entry name" value="ATPase_ArsA/GET3"/>
</dbReference>
<keyword evidence="2" id="KW-0547">Nucleotide-binding</keyword>
<feature type="domain" description="ArsA HSP20-like" evidence="10">
    <location>
        <begin position="324"/>
        <end position="385"/>
    </location>
</feature>
<keyword evidence="4" id="KW-0059">Arsenical resistance</keyword>
<keyword evidence="5" id="KW-1278">Translocase</keyword>
<organism evidence="11 12">
    <name type="scientific">Robinsoniella peoriensis</name>
    <dbReference type="NCBI Taxonomy" id="180332"/>
    <lineage>
        <taxon>Bacteria</taxon>
        <taxon>Bacillati</taxon>
        <taxon>Bacillota</taxon>
        <taxon>Clostridia</taxon>
        <taxon>Lachnospirales</taxon>
        <taxon>Lachnospiraceae</taxon>
        <taxon>Robinsoniella</taxon>
    </lineage>
</organism>
<reference evidence="11 12" key="1">
    <citation type="journal article" date="2019" name="Anaerobe">
        <title>Detection of Robinsoniella peoriensis in multiple bone samples of a trauma patient.</title>
        <authorList>
            <person name="Schrottner P."/>
            <person name="Hartwich K."/>
            <person name="Bunk B."/>
            <person name="Schober I."/>
            <person name="Helbig S."/>
            <person name="Rudolph W.W."/>
            <person name="Gunzer F."/>
        </authorList>
    </citation>
    <scope>NUCLEOTIDE SEQUENCE [LARGE SCALE GENOMIC DNA]</scope>
    <source>
        <strain evidence="11 12">DSM 106044</strain>
    </source>
</reference>
<dbReference type="AlphaFoldDB" id="A0A4U8Q0Y7"/>
<dbReference type="Pfam" id="PF02374">
    <property type="entry name" value="ArsA_ATPase"/>
    <property type="match status" value="1"/>
</dbReference>
<dbReference type="EC" id="7.3.2.7" evidence="8"/>
<dbReference type="CDD" id="cd02035">
    <property type="entry name" value="ArsA"/>
    <property type="match status" value="1"/>
</dbReference>
<comment type="function">
    <text evidence="7">Anion-transporting ATPase. Catalyzes the extrusion of arsenite.</text>
</comment>
<evidence type="ECO:0000259" key="10">
    <source>
        <dbReference type="Pfam" id="PF17886"/>
    </source>
</evidence>
<evidence type="ECO:0000256" key="1">
    <source>
        <dbReference type="ARBA" id="ARBA00011040"/>
    </source>
</evidence>
<dbReference type="InterPro" id="IPR025723">
    <property type="entry name" value="ArsA/GET3_ATPase-like"/>
</dbReference>
<evidence type="ECO:0000256" key="6">
    <source>
        <dbReference type="ARBA" id="ARBA00052296"/>
    </source>
</evidence>
<dbReference type="GO" id="GO:0005524">
    <property type="term" value="F:ATP binding"/>
    <property type="evidence" value="ECO:0007669"/>
    <property type="project" value="UniProtKB-KW"/>
</dbReference>